<dbReference type="InterPro" id="IPR041988">
    <property type="entry name" value="Ribosomal_uL24_KOW"/>
</dbReference>
<comment type="similarity">
    <text evidence="1 5 6">Belongs to the universal ribosomal protein uL24 family.</text>
</comment>
<name>A0A1V5MHN2_UNCT6</name>
<dbReference type="GO" id="GO:0005840">
    <property type="term" value="C:ribosome"/>
    <property type="evidence" value="ECO:0007669"/>
    <property type="project" value="UniProtKB-KW"/>
</dbReference>
<keyword evidence="3 5" id="KW-0687">Ribonucleoprotein</keyword>
<dbReference type="InterPro" id="IPR057264">
    <property type="entry name" value="Ribosomal_uL24_C"/>
</dbReference>
<sequence length="108" mass="12150">MKLRKGDFVLVAKGKDAGKKGRVLRVYPEANRALVEGINFVKRHLRPGRVERQGGIVQKEMPVAIPNLRYFCLKCNQATRVGFKFLGDSKVRCCRKCGEIIETKSTTA</sequence>
<evidence type="ECO:0000256" key="4">
    <source>
        <dbReference type="ARBA" id="ARBA00035206"/>
    </source>
</evidence>
<dbReference type="HAMAP" id="MF_01326_B">
    <property type="entry name" value="Ribosomal_uL24_B"/>
    <property type="match status" value="1"/>
</dbReference>
<dbReference type="GO" id="GO:0003735">
    <property type="term" value="F:structural constituent of ribosome"/>
    <property type="evidence" value="ECO:0007669"/>
    <property type="project" value="InterPro"/>
</dbReference>
<dbReference type="Pfam" id="PF17136">
    <property type="entry name" value="ribosomal_L24"/>
    <property type="match status" value="1"/>
</dbReference>
<dbReference type="CDD" id="cd06089">
    <property type="entry name" value="KOW_RPL26"/>
    <property type="match status" value="1"/>
</dbReference>
<dbReference type="NCBIfam" id="TIGR01079">
    <property type="entry name" value="rplX_bact"/>
    <property type="match status" value="1"/>
</dbReference>
<comment type="subunit">
    <text evidence="5">Part of the 50S ribosomal subunit.</text>
</comment>
<dbReference type="GO" id="GO:0019843">
    <property type="term" value="F:rRNA binding"/>
    <property type="evidence" value="ECO:0007669"/>
    <property type="project" value="UniProtKB-UniRule"/>
</dbReference>
<dbReference type="InterPro" id="IPR005824">
    <property type="entry name" value="KOW"/>
</dbReference>
<dbReference type="InterPro" id="IPR005825">
    <property type="entry name" value="Ribosomal_uL24_CS"/>
</dbReference>
<keyword evidence="5" id="KW-0699">rRNA-binding</keyword>
<dbReference type="InterPro" id="IPR008991">
    <property type="entry name" value="Translation_prot_SH3-like_sf"/>
</dbReference>
<dbReference type="InterPro" id="IPR014722">
    <property type="entry name" value="Rib_uL2_dom2"/>
</dbReference>
<comment type="function">
    <text evidence="5">One of two assembly initiator proteins, it binds directly to the 5'-end of the 23S rRNA, where it nucleates assembly of the 50S subunit.</text>
</comment>
<evidence type="ECO:0000256" key="5">
    <source>
        <dbReference type="HAMAP-Rule" id="MF_01326"/>
    </source>
</evidence>
<proteinExistence type="inferred from homology"/>
<evidence type="ECO:0000313" key="9">
    <source>
        <dbReference type="Proteomes" id="UP000485484"/>
    </source>
</evidence>
<dbReference type="AlphaFoldDB" id="A0A1V5MHN2"/>
<dbReference type="PROSITE" id="PS01108">
    <property type="entry name" value="RIBOSOMAL_L24"/>
    <property type="match status" value="1"/>
</dbReference>
<dbReference type="SUPFAM" id="SSF50104">
    <property type="entry name" value="Translation proteins SH3-like domain"/>
    <property type="match status" value="1"/>
</dbReference>
<reference evidence="8 9" key="1">
    <citation type="submission" date="2017-02" db="EMBL/GenBank/DDBJ databases">
        <title>Delving into the versatile metabolic prowess of the omnipresent phylum Bacteroidetes.</title>
        <authorList>
            <person name="Nobu M.K."/>
            <person name="Mei R."/>
            <person name="Narihiro T."/>
            <person name="Kuroda K."/>
            <person name="Liu W.-T."/>
        </authorList>
    </citation>
    <scope>NUCLEOTIDE SEQUENCE [LARGE SCALE GENOMIC DNA]</scope>
    <source>
        <strain evidence="8">ADurb.Bin417</strain>
    </source>
</reference>
<evidence type="ECO:0000313" key="8">
    <source>
        <dbReference type="EMBL" id="OPZ92757.1"/>
    </source>
</evidence>
<evidence type="ECO:0000256" key="6">
    <source>
        <dbReference type="RuleBase" id="RU003477"/>
    </source>
</evidence>
<dbReference type="Proteomes" id="UP000485484">
    <property type="component" value="Unassembled WGS sequence"/>
</dbReference>
<comment type="function">
    <text evidence="5">One of the proteins that surrounds the polypeptide exit tunnel on the outside of the subunit.</text>
</comment>
<protein>
    <recommendedName>
        <fullName evidence="4 5">Large ribosomal subunit protein uL24</fullName>
    </recommendedName>
</protein>
<dbReference type="InterPro" id="IPR003256">
    <property type="entry name" value="Ribosomal_uL24"/>
</dbReference>
<dbReference type="Pfam" id="PF00467">
    <property type="entry name" value="KOW"/>
    <property type="match status" value="1"/>
</dbReference>
<evidence type="ECO:0000259" key="7">
    <source>
        <dbReference type="SMART" id="SM00739"/>
    </source>
</evidence>
<evidence type="ECO:0000256" key="3">
    <source>
        <dbReference type="ARBA" id="ARBA00023274"/>
    </source>
</evidence>
<comment type="caution">
    <text evidence="8">The sequence shown here is derived from an EMBL/GenBank/DDBJ whole genome shotgun (WGS) entry which is preliminary data.</text>
</comment>
<organism evidence="8 9">
    <name type="scientific">candidate division TA06 bacterium ADurb.Bin417</name>
    <dbReference type="NCBI Taxonomy" id="1852828"/>
    <lineage>
        <taxon>Bacteria</taxon>
        <taxon>Bacteria division TA06</taxon>
    </lineage>
</organism>
<dbReference type="GO" id="GO:1990904">
    <property type="term" value="C:ribonucleoprotein complex"/>
    <property type="evidence" value="ECO:0007669"/>
    <property type="project" value="UniProtKB-KW"/>
</dbReference>
<evidence type="ECO:0000256" key="2">
    <source>
        <dbReference type="ARBA" id="ARBA00022980"/>
    </source>
</evidence>
<evidence type="ECO:0000256" key="1">
    <source>
        <dbReference type="ARBA" id="ARBA00010618"/>
    </source>
</evidence>
<dbReference type="Gene3D" id="2.30.30.30">
    <property type="match status" value="1"/>
</dbReference>
<feature type="domain" description="KOW" evidence="7">
    <location>
        <begin position="2"/>
        <end position="29"/>
    </location>
</feature>
<dbReference type="SMART" id="SM00739">
    <property type="entry name" value="KOW"/>
    <property type="match status" value="1"/>
</dbReference>
<keyword evidence="5" id="KW-0694">RNA-binding</keyword>
<keyword evidence="2 5" id="KW-0689">Ribosomal protein</keyword>
<dbReference type="EMBL" id="MWAK01000071">
    <property type="protein sequence ID" value="OPZ92757.1"/>
    <property type="molecule type" value="Genomic_DNA"/>
</dbReference>
<dbReference type="GO" id="GO:0006412">
    <property type="term" value="P:translation"/>
    <property type="evidence" value="ECO:0007669"/>
    <property type="project" value="UniProtKB-UniRule"/>
</dbReference>
<accession>A0A1V5MHN2</accession>
<gene>
    <name evidence="5 8" type="primary">rplX</name>
    <name evidence="8" type="ORF">BWY73_00653</name>
</gene>
<dbReference type="PANTHER" id="PTHR12903">
    <property type="entry name" value="MITOCHONDRIAL RIBOSOMAL PROTEIN L24"/>
    <property type="match status" value="1"/>
</dbReference>